<dbReference type="InterPro" id="IPR021214">
    <property type="entry name" value="DUF2568"/>
</dbReference>
<gene>
    <name evidence="2" type="ORF">SAMN06309945_0846</name>
</gene>
<accession>A0A1T5ITS5</accession>
<evidence type="ECO:0008006" key="4">
    <source>
        <dbReference type="Google" id="ProtNLM"/>
    </source>
</evidence>
<evidence type="ECO:0000313" key="2">
    <source>
        <dbReference type="EMBL" id="SKC42580.1"/>
    </source>
</evidence>
<evidence type="ECO:0000313" key="3">
    <source>
        <dbReference type="Proteomes" id="UP000190857"/>
    </source>
</evidence>
<dbReference type="OrthoDB" id="5076471at2"/>
<keyword evidence="3" id="KW-1185">Reference proteome</keyword>
<reference evidence="2 3" key="1">
    <citation type="submission" date="2017-02" db="EMBL/GenBank/DDBJ databases">
        <authorList>
            <person name="Peterson S.W."/>
        </authorList>
    </citation>
    <scope>NUCLEOTIDE SEQUENCE [LARGE SCALE GENOMIC DNA]</scope>
    <source>
        <strain evidence="2 3">VKM Ac-2059</strain>
    </source>
</reference>
<dbReference type="STRING" id="123320.SAMN06309945_0846"/>
<keyword evidence="1" id="KW-1133">Transmembrane helix</keyword>
<feature type="transmembrane region" description="Helical" evidence="1">
    <location>
        <begin position="12"/>
        <end position="34"/>
    </location>
</feature>
<dbReference type="EMBL" id="FUZP01000001">
    <property type="protein sequence ID" value="SKC42580.1"/>
    <property type="molecule type" value="Genomic_DNA"/>
</dbReference>
<protein>
    <recommendedName>
        <fullName evidence="4">4-amino-4-deoxy-L-arabinose transferase</fullName>
    </recommendedName>
</protein>
<organism evidence="2 3">
    <name type="scientific">Okibacterium fritillariae</name>
    <dbReference type="NCBI Taxonomy" id="123320"/>
    <lineage>
        <taxon>Bacteria</taxon>
        <taxon>Bacillati</taxon>
        <taxon>Actinomycetota</taxon>
        <taxon>Actinomycetes</taxon>
        <taxon>Micrococcales</taxon>
        <taxon>Microbacteriaceae</taxon>
        <taxon>Okibacterium</taxon>
    </lineage>
</organism>
<dbReference type="Pfam" id="PF10823">
    <property type="entry name" value="DUF2568"/>
    <property type="match status" value="1"/>
</dbReference>
<proteinExistence type="predicted"/>
<sequence>MQNQRTTPAIGVLAIIRFVLEITAFVVLAVWGFVTWPFPWNILVGVLAPVLAIVLWALFLSPKAVLRVDPFGKALIEMLIMFSAAFAFLQLGLWPVAIVFAVLAVVTGVLNGRKELSA</sequence>
<evidence type="ECO:0000256" key="1">
    <source>
        <dbReference type="SAM" id="Phobius"/>
    </source>
</evidence>
<feature type="transmembrane region" description="Helical" evidence="1">
    <location>
        <begin position="40"/>
        <end position="59"/>
    </location>
</feature>
<name>A0A1T5ITS5_9MICO</name>
<dbReference type="Proteomes" id="UP000190857">
    <property type="component" value="Unassembled WGS sequence"/>
</dbReference>
<keyword evidence="1" id="KW-0472">Membrane</keyword>
<dbReference type="RefSeq" id="WP_079727007.1">
    <property type="nucleotide sequence ID" value="NZ_FUZP01000001.1"/>
</dbReference>
<dbReference type="AlphaFoldDB" id="A0A1T5ITS5"/>
<keyword evidence="1" id="KW-0812">Transmembrane</keyword>